<accession>A0AB39PHR8</accession>
<dbReference type="PANTHER" id="PTHR23221">
    <property type="entry name" value="GLYCOSYLPHOSPHATIDYLINOSITOL PHOSPHOLIPASE D"/>
    <property type="match status" value="1"/>
</dbReference>
<dbReference type="Pfam" id="PF01839">
    <property type="entry name" value="FG-GAP"/>
    <property type="match status" value="6"/>
</dbReference>
<feature type="chain" id="PRO_5044187582" evidence="5">
    <location>
        <begin position="30"/>
        <end position="487"/>
    </location>
</feature>
<dbReference type="InterPro" id="IPR013519">
    <property type="entry name" value="Int_alpha_beta-p"/>
</dbReference>
<evidence type="ECO:0000256" key="1">
    <source>
        <dbReference type="ARBA" id="ARBA00022729"/>
    </source>
</evidence>
<dbReference type="InterPro" id="IPR000413">
    <property type="entry name" value="Integrin_alpha"/>
</dbReference>
<evidence type="ECO:0000313" key="6">
    <source>
        <dbReference type="EMBL" id="XDQ28598.1"/>
    </source>
</evidence>
<dbReference type="PROSITE" id="PS51470">
    <property type="entry name" value="FG_GAP"/>
    <property type="match status" value="3"/>
</dbReference>
<keyword evidence="4" id="KW-0325">Glycoprotein</keyword>
<evidence type="ECO:0000256" key="4">
    <source>
        <dbReference type="ARBA" id="ARBA00023180"/>
    </source>
</evidence>
<gene>
    <name evidence="6" type="ORF">AB5J56_29660</name>
</gene>
<dbReference type="SMART" id="SM00191">
    <property type="entry name" value="Int_alpha"/>
    <property type="match status" value="5"/>
</dbReference>
<evidence type="ECO:0000256" key="5">
    <source>
        <dbReference type="SAM" id="SignalP"/>
    </source>
</evidence>
<organism evidence="6">
    <name type="scientific">Streptomyces sp. R21</name>
    <dbReference type="NCBI Taxonomy" id="3238627"/>
    <lineage>
        <taxon>Bacteria</taxon>
        <taxon>Bacillati</taxon>
        <taxon>Actinomycetota</taxon>
        <taxon>Actinomycetes</taxon>
        <taxon>Kitasatosporales</taxon>
        <taxon>Streptomycetaceae</taxon>
        <taxon>Streptomyces</taxon>
    </lineage>
</organism>
<dbReference type="EMBL" id="CP163435">
    <property type="protein sequence ID" value="XDQ28598.1"/>
    <property type="molecule type" value="Genomic_DNA"/>
</dbReference>
<dbReference type="InterPro" id="IPR013517">
    <property type="entry name" value="FG-GAP"/>
</dbReference>
<dbReference type="PANTHER" id="PTHR23221:SF7">
    <property type="entry name" value="PHOSPHATIDYLINOSITOL-GLYCAN-SPECIFIC PHOSPHOLIPASE D"/>
    <property type="match status" value="1"/>
</dbReference>
<dbReference type="GO" id="GO:0008305">
    <property type="term" value="C:integrin complex"/>
    <property type="evidence" value="ECO:0007669"/>
    <property type="project" value="InterPro"/>
</dbReference>
<dbReference type="RefSeq" id="WP_369236792.1">
    <property type="nucleotide sequence ID" value="NZ_CP163435.1"/>
</dbReference>
<reference evidence="6" key="1">
    <citation type="submission" date="2024-07" db="EMBL/GenBank/DDBJ databases">
        <authorList>
            <person name="Yu S.T."/>
        </authorList>
    </citation>
    <scope>NUCLEOTIDE SEQUENCE</scope>
    <source>
        <strain evidence="6">R21</strain>
    </source>
</reference>
<dbReference type="GO" id="GO:0016787">
    <property type="term" value="F:hydrolase activity"/>
    <property type="evidence" value="ECO:0007669"/>
    <property type="project" value="UniProtKB-KW"/>
</dbReference>
<dbReference type="GO" id="GO:0007155">
    <property type="term" value="P:cell adhesion"/>
    <property type="evidence" value="ECO:0007669"/>
    <property type="project" value="InterPro"/>
</dbReference>
<protein>
    <submittedName>
        <fullName evidence="6">FG-GAP-like repeat-containing protein</fullName>
    </submittedName>
</protein>
<dbReference type="AlphaFoldDB" id="A0AB39PHR8"/>
<dbReference type="Gene3D" id="2.130.10.130">
    <property type="entry name" value="Integrin alpha, N-terminal"/>
    <property type="match status" value="3"/>
</dbReference>
<dbReference type="SUPFAM" id="SSF69318">
    <property type="entry name" value="Integrin alpha N-terminal domain"/>
    <property type="match status" value="1"/>
</dbReference>
<sequence length="487" mass="48286">MSEPVLRRGVVAAVALLAAIAVPSPLAHAQPAVPGTRADFNGDGYEDLAVGADQAAVGGKPAAGYVAVVYGSAHGLDLATRKVFTQATAGVPGTPEKDDRFGRRLASGDLDGDGYTDLVVAAAGEKWQQGGVDVTGSVTVLWGGAGGLSGGTILPPDGPGIGSFAAVGDFDGDGHADLATYGGLRLGPFTRAGAAAGARQVSFTDGDSNLLDVAAGDIDGDGITDLVTLTAPWDYDDPGDHSAHQAHYLRGTREGLAPLTTLRDADGRFIEAGDSIALGDLNGDGRDDLVFGRPLPANPSGEPSDPRTYGSQVGVVLGTARGPKAAAPRLLDQDTPGVPGVGEPGDFFGADVAVGDVNGDGYGDIVAGNPGEDFSGVQDAGTVVVIPGGASGPSGAGSKVFGQNTVGVPGTAERGDSFGTASTLLDTDRDGRADLVVGSPGENTDAGSVTAFRSTASGVTTEGSLSFGAGTLGTDPYRARLGAGFAN</sequence>
<feature type="signal peptide" evidence="5">
    <location>
        <begin position="1"/>
        <end position="29"/>
    </location>
</feature>
<proteinExistence type="predicted"/>
<keyword evidence="2" id="KW-0677">Repeat</keyword>
<keyword evidence="3" id="KW-0378">Hydrolase</keyword>
<dbReference type="PRINTS" id="PR01185">
    <property type="entry name" value="INTEGRINA"/>
</dbReference>
<dbReference type="InterPro" id="IPR028994">
    <property type="entry name" value="Integrin_alpha_N"/>
</dbReference>
<keyword evidence="1 5" id="KW-0732">Signal</keyword>
<evidence type="ECO:0000256" key="3">
    <source>
        <dbReference type="ARBA" id="ARBA00022801"/>
    </source>
</evidence>
<name>A0AB39PHR8_9ACTN</name>
<evidence type="ECO:0000256" key="2">
    <source>
        <dbReference type="ARBA" id="ARBA00022737"/>
    </source>
</evidence>